<proteinExistence type="predicted"/>
<reference evidence="1 2" key="1">
    <citation type="submission" date="2019-02" db="EMBL/GenBank/DDBJ databases">
        <title>Siculibacillus lacustris gen. nov., sp. nov., a new rosette-forming bacterium isolated from a freshwater crater lake (Lake St. Ana, Romania).</title>
        <authorList>
            <person name="Felfoldi T."/>
            <person name="Marton Z."/>
            <person name="Szabo A."/>
            <person name="Mentes A."/>
            <person name="Boka K."/>
            <person name="Marialigeti K."/>
            <person name="Mathe I."/>
            <person name="Koncz M."/>
            <person name="Schumann P."/>
            <person name="Toth E."/>
        </authorList>
    </citation>
    <scope>NUCLEOTIDE SEQUENCE [LARGE SCALE GENOMIC DNA]</scope>
    <source>
        <strain evidence="1 2">SA-279</strain>
    </source>
</reference>
<dbReference type="OrthoDB" id="8433260at2"/>
<dbReference type="EMBL" id="SJFN01000002">
    <property type="protein sequence ID" value="TBW40971.1"/>
    <property type="molecule type" value="Genomic_DNA"/>
</dbReference>
<gene>
    <name evidence="1" type="ORF">EYW49_02100</name>
</gene>
<comment type="caution">
    <text evidence="1">The sequence shown here is derived from an EMBL/GenBank/DDBJ whole genome shotgun (WGS) entry which is preliminary data.</text>
</comment>
<dbReference type="Proteomes" id="UP000292781">
    <property type="component" value="Unassembled WGS sequence"/>
</dbReference>
<evidence type="ECO:0000313" key="1">
    <source>
        <dbReference type="EMBL" id="TBW40971.1"/>
    </source>
</evidence>
<dbReference type="AlphaFoldDB" id="A0A4Q9VXG1"/>
<keyword evidence="2" id="KW-1185">Reference proteome</keyword>
<accession>A0A4Q9VXG1</accession>
<sequence length="477" mass="51772">MPEPGLLTSKVRAYMESLTPMARAMLVRSLRASASHGDIPNEVILAAIEGLEIAGEPTTPVRRPASAPAPTVGEPWSQRLESAFFAPLAPFLVDDSVTPHLTGRIARAHLPVIWNWIRRDAAAEDVDRALAADPYDAAADATPVARKLRRDAMVQVVGFLRDAGTESRARQKLIGQLGGEAIYRDLVDVAYVLQNEAAFANLFAQLPSNITTFDVAEPSRLADVIRASIEQVQMTLEWITAAVLTRTANPVVVAHLACRLVGSSDPRLVAGSRYACLIEGLLALIERHAACAKSRGTDPQSRTRFFSDLRSYHDISRSFGHVFVIEDVPTWFRRLGAARVVMSEAVSQRIEVAPGLVRRALRVEASGGQYGSRFDPEAVEDAEFAVRLSIEARLAAETLAVNEVVGRIRKQIETTLEHISGKLLADLKASPSLDRRALVDASDAAIRLAAIVFGEDYAAVLRKSRDNALQKPAKAAG</sequence>
<evidence type="ECO:0000313" key="2">
    <source>
        <dbReference type="Proteomes" id="UP000292781"/>
    </source>
</evidence>
<protein>
    <submittedName>
        <fullName evidence="1">Uncharacterized protein</fullName>
    </submittedName>
</protein>
<dbReference type="RefSeq" id="WP_131305473.1">
    <property type="nucleotide sequence ID" value="NZ_SJFN01000002.1"/>
</dbReference>
<name>A0A4Q9VXG1_9HYPH</name>
<organism evidence="1 2">
    <name type="scientific">Siculibacillus lacustris</name>
    <dbReference type="NCBI Taxonomy" id="1549641"/>
    <lineage>
        <taxon>Bacteria</taxon>
        <taxon>Pseudomonadati</taxon>
        <taxon>Pseudomonadota</taxon>
        <taxon>Alphaproteobacteria</taxon>
        <taxon>Hyphomicrobiales</taxon>
        <taxon>Ancalomicrobiaceae</taxon>
        <taxon>Siculibacillus</taxon>
    </lineage>
</organism>